<accession>A0A0A9CMK0</accession>
<name>A0A0A9CMK0_ARUDO</name>
<protein>
    <submittedName>
        <fullName evidence="2">Uncharacterized protein</fullName>
    </submittedName>
</protein>
<organism evidence="2">
    <name type="scientific">Arundo donax</name>
    <name type="common">Giant reed</name>
    <name type="synonym">Donax arundinaceus</name>
    <dbReference type="NCBI Taxonomy" id="35708"/>
    <lineage>
        <taxon>Eukaryota</taxon>
        <taxon>Viridiplantae</taxon>
        <taxon>Streptophyta</taxon>
        <taxon>Embryophyta</taxon>
        <taxon>Tracheophyta</taxon>
        <taxon>Spermatophyta</taxon>
        <taxon>Magnoliopsida</taxon>
        <taxon>Liliopsida</taxon>
        <taxon>Poales</taxon>
        <taxon>Poaceae</taxon>
        <taxon>PACMAD clade</taxon>
        <taxon>Arundinoideae</taxon>
        <taxon>Arundineae</taxon>
        <taxon>Arundo</taxon>
    </lineage>
</organism>
<evidence type="ECO:0000313" key="2">
    <source>
        <dbReference type="EMBL" id="JAD75648.1"/>
    </source>
</evidence>
<reference evidence="2" key="2">
    <citation type="journal article" date="2015" name="Data Brief">
        <title>Shoot transcriptome of the giant reed, Arundo donax.</title>
        <authorList>
            <person name="Barrero R.A."/>
            <person name="Guerrero F.D."/>
            <person name="Moolhuijzen P."/>
            <person name="Goolsby J.A."/>
            <person name="Tidwell J."/>
            <person name="Bellgard S.E."/>
            <person name="Bellgard M.I."/>
        </authorList>
    </citation>
    <scope>NUCLEOTIDE SEQUENCE</scope>
    <source>
        <tissue evidence="2">Shoot tissue taken approximately 20 cm above the soil surface</tissue>
    </source>
</reference>
<proteinExistence type="predicted"/>
<reference evidence="2" key="1">
    <citation type="submission" date="2014-09" db="EMBL/GenBank/DDBJ databases">
        <authorList>
            <person name="Magalhaes I.L.F."/>
            <person name="Oliveira U."/>
            <person name="Santos F.R."/>
            <person name="Vidigal T.H.D.A."/>
            <person name="Brescovit A.D."/>
            <person name="Santos A.J."/>
        </authorList>
    </citation>
    <scope>NUCLEOTIDE SEQUENCE</scope>
    <source>
        <tissue evidence="2">Shoot tissue taken approximately 20 cm above the soil surface</tissue>
    </source>
</reference>
<feature type="transmembrane region" description="Helical" evidence="1">
    <location>
        <begin position="15"/>
        <end position="37"/>
    </location>
</feature>
<keyword evidence="1" id="KW-0472">Membrane</keyword>
<evidence type="ECO:0000256" key="1">
    <source>
        <dbReference type="SAM" id="Phobius"/>
    </source>
</evidence>
<keyword evidence="1" id="KW-0812">Transmembrane</keyword>
<dbReference type="EMBL" id="GBRH01222247">
    <property type="protein sequence ID" value="JAD75648.1"/>
    <property type="molecule type" value="Transcribed_RNA"/>
</dbReference>
<keyword evidence="1" id="KW-1133">Transmembrane helix</keyword>
<sequence>MNKVPFSSMQAECNIPAAILLILIPSRFLINLGVYSLEVRANPSMLDLWPCPSLPAPAAPQLKTSPSSVTAIECSDPKATIFTLKSAKQSTFVGVETTFPVLLPRPSWPLEFFPQTKSLPSTVTAEE</sequence>
<dbReference type="AlphaFoldDB" id="A0A0A9CMK0"/>